<keyword evidence="7" id="KW-0472">Membrane</keyword>
<accession>A0A6A6DVA2</accession>
<evidence type="ECO:0000256" key="4">
    <source>
        <dbReference type="ARBA" id="ARBA00023004"/>
    </source>
</evidence>
<name>A0A6A6DVA2_9PEZI</name>
<proteinExistence type="inferred from homology"/>
<reference evidence="8" key="1">
    <citation type="journal article" date="2020" name="Stud. Mycol.">
        <title>101 Dothideomycetes genomes: a test case for predicting lifestyles and emergence of pathogens.</title>
        <authorList>
            <person name="Haridas S."/>
            <person name="Albert R."/>
            <person name="Binder M."/>
            <person name="Bloem J."/>
            <person name="Labutti K."/>
            <person name="Salamov A."/>
            <person name="Andreopoulos B."/>
            <person name="Baker S."/>
            <person name="Barry K."/>
            <person name="Bills G."/>
            <person name="Bluhm B."/>
            <person name="Cannon C."/>
            <person name="Castanera R."/>
            <person name="Culley D."/>
            <person name="Daum C."/>
            <person name="Ezra D."/>
            <person name="Gonzalez J."/>
            <person name="Henrissat B."/>
            <person name="Kuo A."/>
            <person name="Liang C."/>
            <person name="Lipzen A."/>
            <person name="Lutzoni F."/>
            <person name="Magnuson J."/>
            <person name="Mondo S."/>
            <person name="Nolan M."/>
            <person name="Ohm R."/>
            <person name="Pangilinan J."/>
            <person name="Park H.-J."/>
            <person name="Ramirez L."/>
            <person name="Alfaro M."/>
            <person name="Sun H."/>
            <person name="Tritt A."/>
            <person name="Yoshinaga Y."/>
            <person name="Zwiers L.-H."/>
            <person name="Turgeon B."/>
            <person name="Goodwin S."/>
            <person name="Spatafora J."/>
            <person name="Crous P."/>
            <person name="Grigoriev I."/>
        </authorList>
    </citation>
    <scope>NUCLEOTIDE SEQUENCE</scope>
    <source>
        <strain evidence="8">CBS 207.26</strain>
    </source>
</reference>
<dbReference type="PANTHER" id="PTHR46300:SF2">
    <property type="entry name" value="CYTOCHROME P450 MONOOXYGENASE ALNH-RELATED"/>
    <property type="match status" value="1"/>
</dbReference>
<dbReference type="SUPFAM" id="SSF48264">
    <property type="entry name" value="Cytochrome P450"/>
    <property type="match status" value="1"/>
</dbReference>
<feature type="transmembrane region" description="Helical" evidence="7">
    <location>
        <begin position="33"/>
        <end position="53"/>
    </location>
</feature>
<gene>
    <name evidence="8" type="ORF">K469DRAFT_740444</name>
</gene>
<evidence type="ECO:0000256" key="3">
    <source>
        <dbReference type="ARBA" id="ARBA00023002"/>
    </source>
</evidence>
<comment type="cofactor">
    <cofactor evidence="6">
        <name>heme</name>
        <dbReference type="ChEBI" id="CHEBI:30413"/>
    </cofactor>
</comment>
<dbReference type="InterPro" id="IPR050364">
    <property type="entry name" value="Cytochrome_P450_fung"/>
</dbReference>
<keyword evidence="4 6" id="KW-0408">Iron</keyword>
<dbReference type="Pfam" id="PF00067">
    <property type="entry name" value="p450"/>
    <property type="match status" value="1"/>
</dbReference>
<sequence length="552" mass="63468">MGAVLFIHDSPGFAFRKHLRLTFRIMAAIKSPGLGYVAILFIIYLLYVSYKILRIGYRDKRLPPGPPTLPILGNAHQIPTKKFYLKLKEWSDQYGKIFSVKLGSGTMIVLNDRRAVHDLIDKKSAIYSERPIDYNSEVAMGNENFAIMHATPMWRAQRKVASQNLAPRVLDEKVAPIQEAEISQLMHDLLETPDQFSNHMKRATASVASIVLYGFRAPTFDNFWVTSVYEAVNHVNRTLEPGTYPPTEQFPILKYIPDRWAPWNARAKLCYSTMTKIWAEARDKVDERRRNGDDRPSIADKLLSGATKLDTPLTYNQFNNFLGALQMGGAETTASMMLTNILYLAKHPWVQEKARVELDRVCGTERMPMWSDFSQTPYINCIVKEGLRIRPVAPVNLAHRVNRDDWFDGMLIPKDSIIFVPSYALHHTEYDDPETYNPDRYLKHPKLAMDYAGNRNPHHYAYGAGRRICVGIHLAERTQWRITAKLLWAFNIEPAVDEVTGEVVELDLNSYSEGLLHQPMPYRVKITPRSDKHAEVIRKDFEGVEDFLRKWE</sequence>
<keyword evidence="2 6" id="KW-0479">Metal-binding</keyword>
<keyword evidence="6" id="KW-0349">Heme</keyword>
<keyword evidence="7" id="KW-1133">Transmembrane helix</keyword>
<organism evidence="8 9">
    <name type="scientific">Zopfia rhizophila CBS 207.26</name>
    <dbReference type="NCBI Taxonomy" id="1314779"/>
    <lineage>
        <taxon>Eukaryota</taxon>
        <taxon>Fungi</taxon>
        <taxon>Dikarya</taxon>
        <taxon>Ascomycota</taxon>
        <taxon>Pezizomycotina</taxon>
        <taxon>Dothideomycetes</taxon>
        <taxon>Dothideomycetes incertae sedis</taxon>
        <taxon>Zopfiaceae</taxon>
        <taxon>Zopfia</taxon>
    </lineage>
</organism>
<dbReference type="GO" id="GO:0016705">
    <property type="term" value="F:oxidoreductase activity, acting on paired donors, with incorporation or reduction of molecular oxygen"/>
    <property type="evidence" value="ECO:0007669"/>
    <property type="project" value="InterPro"/>
</dbReference>
<feature type="binding site" description="axial binding residue" evidence="6">
    <location>
        <position position="469"/>
    </location>
    <ligand>
        <name>heme</name>
        <dbReference type="ChEBI" id="CHEBI:30413"/>
    </ligand>
    <ligandPart>
        <name>Fe</name>
        <dbReference type="ChEBI" id="CHEBI:18248"/>
    </ligandPart>
</feature>
<dbReference type="AlphaFoldDB" id="A0A6A6DVA2"/>
<protein>
    <submittedName>
        <fullName evidence="8">Cytochrome P450</fullName>
    </submittedName>
</protein>
<dbReference type="Gene3D" id="1.10.630.10">
    <property type="entry name" value="Cytochrome P450"/>
    <property type="match status" value="1"/>
</dbReference>
<evidence type="ECO:0000256" key="5">
    <source>
        <dbReference type="ARBA" id="ARBA00023033"/>
    </source>
</evidence>
<dbReference type="PRINTS" id="PR00463">
    <property type="entry name" value="EP450I"/>
</dbReference>
<comment type="similarity">
    <text evidence="1">Belongs to the cytochrome P450 family.</text>
</comment>
<dbReference type="InterPro" id="IPR001128">
    <property type="entry name" value="Cyt_P450"/>
</dbReference>
<dbReference type="GO" id="GO:0005506">
    <property type="term" value="F:iron ion binding"/>
    <property type="evidence" value="ECO:0007669"/>
    <property type="project" value="InterPro"/>
</dbReference>
<dbReference type="EMBL" id="ML994649">
    <property type="protein sequence ID" value="KAF2182292.1"/>
    <property type="molecule type" value="Genomic_DNA"/>
</dbReference>
<dbReference type="PANTHER" id="PTHR46300">
    <property type="entry name" value="P450, PUTATIVE (EUROFUNG)-RELATED-RELATED"/>
    <property type="match status" value="1"/>
</dbReference>
<dbReference type="GO" id="GO:0004497">
    <property type="term" value="F:monooxygenase activity"/>
    <property type="evidence" value="ECO:0007669"/>
    <property type="project" value="UniProtKB-KW"/>
</dbReference>
<dbReference type="OrthoDB" id="1103324at2759"/>
<dbReference type="Proteomes" id="UP000800200">
    <property type="component" value="Unassembled WGS sequence"/>
</dbReference>
<evidence type="ECO:0000256" key="7">
    <source>
        <dbReference type="SAM" id="Phobius"/>
    </source>
</evidence>
<dbReference type="PRINTS" id="PR00385">
    <property type="entry name" value="P450"/>
</dbReference>
<keyword evidence="3" id="KW-0560">Oxidoreductase</keyword>
<dbReference type="InterPro" id="IPR036396">
    <property type="entry name" value="Cyt_P450_sf"/>
</dbReference>
<evidence type="ECO:0000256" key="6">
    <source>
        <dbReference type="PIRSR" id="PIRSR602401-1"/>
    </source>
</evidence>
<evidence type="ECO:0000256" key="2">
    <source>
        <dbReference type="ARBA" id="ARBA00022723"/>
    </source>
</evidence>
<evidence type="ECO:0000313" key="9">
    <source>
        <dbReference type="Proteomes" id="UP000800200"/>
    </source>
</evidence>
<keyword evidence="9" id="KW-1185">Reference proteome</keyword>
<dbReference type="GO" id="GO:0020037">
    <property type="term" value="F:heme binding"/>
    <property type="evidence" value="ECO:0007669"/>
    <property type="project" value="InterPro"/>
</dbReference>
<evidence type="ECO:0000313" key="8">
    <source>
        <dbReference type="EMBL" id="KAF2182292.1"/>
    </source>
</evidence>
<evidence type="ECO:0000256" key="1">
    <source>
        <dbReference type="ARBA" id="ARBA00010617"/>
    </source>
</evidence>
<dbReference type="CDD" id="cd11065">
    <property type="entry name" value="CYP64-like"/>
    <property type="match status" value="1"/>
</dbReference>
<keyword evidence="7" id="KW-0812">Transmembrane</keyword>
<dbReference type="InterPro" id="IPR002401">
    <property type="entry name" value="Cyt_P450_E_grp-I"/>
</dbReference>
<keyword evidence="5" id="KW-0503">Monooxygenase</keyword>